<sequence length="298" mass="33281">MDDYETEQQNEVDVLKSIFFEEFIELEPDNFRHYAVLVHPDDDAYTGLLPHEEDYIRRTWRLYLTVEIPEDYPNLAPTFSVSRDRPTLPSDNSHDEEDDDSDYDEDAGEDDDDEDNPLYMSEEVEGAALLNEANVQAASLAGEVVVYAVVAAMREKMAELARTKVDAFHAAEAERIAREEAADQAKFHGTPVTRERFLAWKADFDKEMTAKAKAAEEAAASGTGSRRGAGAAAGVRLTGRQLFETDKTLVTSDAGYMGDDDESVDPTLFTEEELDQLADLNLEEEESGVAAMLMKDRD</sequence>
<reference evidence="3 4" key="1">
    <citation type="submission" date="2009-11" db="EMBL/GenBank/DDBJ databases">
        <title>Annotation of Allomyces macrogynus ATCC 38327.</title>
        <authorList>
            <consortium name="The Broad Institute Genome Sequencing Platform"/>
            <person name="Russ C."/>
            <person name="Cuomo C."/>
            <person name="Burger G."/>
            <person name="Gray M.W."/>
            <person name="Holland P.W.H."/>
            <person name="King N."/>
            <person name="Lang F.B.F."/>
            <person name="Roger A.J."/>
            <person name="Ruiz-Trillo I."/>
            <person name="Young S.K."/>
            <person name="Zeng Q."/>
            <person name="Gargeya S."/>
            <person name="Fitzgerald M."/>
            <person name="Haas B."/>
            <person name="Abouelleil A."/>
            <person name="Alvarado L."/>
            <person name="Arachchi H.M."/>
            <person name="Berlin A."/>
            <person name="Chapman S.B."/>
            <person name="Gearin G."/>
            <person name="Goldberg J."/>
            <person name="Griggs A."/>
            <person name="Gujja S."/>
            <person name="Hansen M."/>
            <person name="Heiman D."/>
            <person name="Howarth C."/>
            <person name="Larimer J."/>
            <person name="Lui A."/>
            <person name="MacDonald P.J.P."/>
            <person name="McCowen C."/>
            <person name="Montmayeur A."/>
            <person name="Murphy C."/>
            <person name="Neiman D."/>
            <person name="Pearson M."/>
            <person name="Priest M."/>
            <person name="Roberts A."/>
            <person name="Saif S."/>
            <person name="Shea T."/>
            <person name="Sisk P."/>
            <person name="Stolte C."/>
            <person name="Sykes S."/>
            <person name="Wortman J."/>
            <person name="Nusbaum C."/>
            <person name="Birren B."/>
        </authorList>
    </citation>
    <scope>NUCLEOTIDE SEQUENCE [LARGE SCALE GENOMIC DNA]</scope>
    <source>
        <strain evidence="3 4">ATCC 38327</strain>
    </source>
</reference>
<proteinExistence type="predicted"/>
<dbReference type="STRING" id="578462.A0A0L0S5B7"/>
<evidence type="ECO:0000259" key="2">
    <source>
        <dbReference type="PROSITE" id="PS50908"/>
    </source>
</evidence>
<dbReference type="EMBL" id="GG745331">
    <property type="protein sequence ID" value="KNE57611.1"/>
    <property type="molecule type" value="Genomic_DNA"/>
</dbReference>
<feature type="region of interest" description="Disordered" evidence="1">
    <location>
        <begin position="75"/>
        <end position="117"/>
    </location>
</feature>
<reference evidence="4" key="2">
    <citation type="submission" date="2009-11" db="EMBL/GenBank/DDBJ databases">
        <title>The Genome Sequence of Allomyces macrogynus strain ATCC 38327.</title>
        <authorList>
            <consortium name="The Broad Institute Genome Sequencing Platform"/>
            <person name="Russ C."/>
            <person name="Cuomo C."/>
            <person name="Shea T."/>
            <person name="Young S.K."/>
            <person name="Zeng Q."/>
            <person name="Koehrsen M."/>
            <person name="Haas B."/>
            <person name="Borodovsky M."/>
            <person name="Guigo R."/>
            <person name="Alvarado L."/>
            <person name="Berlin A."/>
            <person name="Borenstein D."/>
            <person name="Chen Z."/>
            <person name="Engels R."/>
            <person name="Freedman E."/>
            <person name="Gellesch M."/>
            <person name="Goldberg J."/>
            <person name="Griggs A."/>
            <person name="Gujja S."/>
            <person name="Heiman D."/>
            <person name="Hepburn T."/>
            <person name="Howarth C."/>
            <person name="Jen D."/>
            <person name="Larson L."/>
            <person name="Lewis B."/>
            <person name="Mehta T."/>
            <person name="Park D."/>
            <person name="Pearson M."/>
            <person name="Roberts A."/>
            <person name="Saif S."/>
            <person name="Shenoy N."/>
            <person name="Sisk P."/>
            <person name="Stolte C."/>
            <person name="Sykes S."/>
            <person name="Walk T."/>
            <person name="White J."/>
            <person name="Yandava C."/>
            <person name="Burger G."/>
            <person name="Gray M.W."/>
            <person name="Holland P.W.H."/>
            <person name="King N."/>
            <person name="Lang F.B.F."/>
            <person name="Roger A.J."/>
            <person name="Ruiz-Trillo I."/>
            <person name="Lander E."/>
            <person name="Nusbaum C."/>
        </authorList>
    </citation>
    <scope>NUCLEOTIDE SEQUENCE [LARGE SCALE GENOMIC DNA]</scope>
    <source>
        <strain evidence="4">ATCC 38327</strain>
    </source>
</reference>
<dbReference type="AlphaFoldDB" id="A0A0L0S5B7"/>
<feature type="domain" description="RWD" evidence="2">
    <location>
        <begin position="10"/>
        <end position="160"/>
    </location>
</feature>
<dbReference type="InterPro" id="IPR006575">
    <property type="entry name" value="RWD_dom"/>
</dbReference>
<evidence type="ECO:0000256" key="1">
    <source>
        <dbReference type="SAM" id="MobiDB-lite"/>
    </source>
</evidence>
<dbReference type="PROSITE" id="PS50908">
    <property type="entry name" value="RWD"/>
    <property type="match status" value="1"/>
</dbReference>
<dbReference type="Pfam" id="PF05773">
    <property type="entry name" value="RWD"/>
    <property type="match status" value="1"/>
</dbReference>
<dbReference type="Gene3D" id="3.10.110.10">
    <property type="entry name" value="Ubiquitin Conjugating Enzyme"/>
    <property type="match status" value="1"/>
</dbReference>
<evidence type="ECO:0000313" key="3">
    <source>
        <dbReference type="EMBL" id="KNE57611.1"/>
    </source>
</evidence>
<dbReference type="InterPro" id="IPR040213">
    <property type="entry name" value="GIR2-like"/>
</dbReference>
<dbReference type="SUPFAM" id="SSF54495">
    <property type="entry name" value="UBC-like"/>
    <property type="match status" value="1"/>
</dbReference>
<feature type="compositionally biased region" description="Acidic residues" evidence="1">
    <location>
        <begin position="94"/>
        <end position="116"/>
    </location>
</feature>
<keyword evidence="4" id="KW-1185">Reference proteome</keyword>
<name>A0A0L0S5B7_ALLM3</name>
<dbReference type="InterPro" id="IPR016135">
    <property type="entry name" value="UBQ-conjugating_enzyme/RWD"/>
</dbReference>
<evidence type="ECO:0000313" key="4">
    <source>
        <dbReference type="Proteomes" id="UP000054350"/>
    </source>
</evidence>
<dbReference type="OrthoDB" id="277175at2759"/>
<dbReference type="OMA" id="QWDEHKK"/>
<organism evidence="3 4">
    <name type="scientific">Allomyces macrogynus (strain ATCC 38327)</name>
    <name type="common">Allomyces javanicus var. macrogynus</name>
    <dbReference type="NCBI Taxonomy" id="578462"/>
    <lineage>
        <taxon>Eukaryota</taxon>
        <taxon>Fungi</taxon>
        <taxon>Fungi incertae sedis</taxon>
        <taxon>Blastocladiomycota</taxon>
        <taxon>Blastocladiomycetes</taxon>
        <taxon>Blastocladiales</taxon>
        <taxon>Blastocladiaceae</taxon>
        <taxon>Allomyces</taxon>
    </lineage>
</organism>
<dbReference type="InterPro" id="IPR032378">
    <property type="entry name" value="ZC3H15/TMA46_C"/>
</dbReference>
<accession>A0A0L0S5B7</accession>
<dbReference type="SMART" id="SM00591">
    <property type="entry name" value="RWD"/>
    <property type="match status" value="1"/>
</dbReference>
<dbReference type="Pfam" id="PF16543">
    <property type="entry name" value="DFRP_C"/>
    <property type="match status" value="1"/>
</dbReference>
<dbReference type="Proteomes" id="UP000054350">
    <property type="component" value="Unassembled WGS sequence"/>
</dbReference>
<dbReference type="PANTHER" id="PTHR12292">
    <property type="entry name" value="RWD DOMAIN-CONTAINING PROTEIN"/>
    <property type="match status" value="1"/>
</dbReference>
<gene>
    <name evidence="3" type="ORF">AMAG_03300</name>
</gene>
<dbReference type="eggNOG" id="KOG4018">
    <property type="taxonomic scope" value="Eukaryota"/>
</dbReference>
<protein>
    <recommendedName>
        <fullName evidence="2">RWD domain-containing protein</fullName>
    </recommendedName>
</protein>
<dbReference type="VEuPathDB" id="FungiDB:AMAG_03300"/>